<keyword evidence="4 7" id="KW-0812">Transmembrane</keyword>
<feature type="transmembrane region" description="Helical" evidence="7">
    <location>
        <begin position="27"/>
        <end position="45"/>
    </location>
</feature>
<dbReference type="Gene3D" id="1.20.1250.20">
    <property type="entry name" value="MFS general substrate transporter like domains"/>
    <property type="match status" value="1"/>
</dbReference>
<dbReference type="Proteomes" id="UP001596189">
    <property type="component" value="Unassembled WGS sequence"/>
</dbReference>
<dbReference type="SUPFAM" id="SSF103473">
    <property type="entry name" value="MFS general substrate transporter"/>
    <property type="match status" value="1"/>
</dbReference>
<keyword evidence="6 7" id="KW-0472">Membrane</keyword>
<dbReference type="CDD" id="cd06173">
    <property type="entry name" value="MFS_MefA_like"/>
    <property type="match status" value="1"/>
</dbReference>
<protein>
    <submittedName>
        <fullName evidence="9">MFS transporter</fullName>
    </submittedName>
</protein>
<evidence type="ECO:0000259" key="8">
    <source>
        <dbReference type="PROSITE" id="PS50850"/>
    </source>
</evidence>
<feature type="transmembrane region" description="Helical" evidence="7">
    <location>
        <begin position="89"/>
        <end position="109"/>
    </location>
</feature>
<evidence type="ECO:0000313" key="10">
    <source>
        <dbReference type="Proteomes" id="UP001596189"/>
    </source>
</evidence>
<keyword evidence="3" id="KW-1003">Cell membrane</keyword>
<evidence type="ECO:0000256" key="2">
    <source>
        <dbReference type="ARBA" id="ARBA00022448"/>
    </source>
</evidence>
<organism evidence="9 10">
    <name type="scientific">Angustibacter luteus</name>
    <dbReference type="NCBI Taxonomy" id="658456"/>
    <lineage>
        <taxon>Bacteria</taxon>
        <taxon>Bacillati</taxon>
        <taxon>Actinomycetota</taxon>
        <taxon>Actinomycetes</taxon>
        <taxon>Kineosporiales</taxon>
        <taxon>Kineosporiaceae</taxon>
    </lineage>
</organism>
<feature type="transmembrane region" description="Helical" evidence="7">
    <location>
        <begin position="181"/>
        <end position="199"/>
    </location>
</feature>
<dbReference type="PANTHER" id="PTHR23513">
    <property type="entry name" value="INTEGRAL MEMBRANE EFFLUX PROTEIN-RELATED"/>
    <property type="match status" value="1"/>
</dbReference>
<name>A0ABW1JBU8_9ACTN</name>
<feature type="transmembrane region" description="Helical" evidence="7">
    <location>
        <begin position="229"/>
        <end position="250"/>
    </location>
</feature>
<dbReference type="PANTHER" id="PTHR23513:SF9">
    <property type="entry name" value="ENTEROBACTIN EXPORTER ENTS"/>
    <property type="match status" value="1"/>
</dbReference>
<evidence type="ECO:0000313" key="9">
    <source>
        <dbReference type="EMBL" id="MFC6006782.1"/>
    </source>
</evidence>
<dbReference type="InterPro" id="IPR036259">
    <property type="entry name" value="MFS_trans_sf"/>
</dbReference>
<reference evidence="10" key="1">
    <citation type="journal article" date="2019" name="Int. J. Syst. Evol. Microbiol.">
        <title>The Global Catalogue of Microorganisms (GCM) 10K type strain sequencing project: providing services to taxonomists for standard genome sequencing and annotation.</title>
        <authorList>
            <consortium name="The Broad Institute Genomics Platform"/>
            <consortium name="The Broad Institute Genome Sequencing Center for Infectious Disease"/>
            <person name="Wu L."/>
            <person name="Ma J."/>
        </authorList>
    </citation>
    <scope>NUCLEOTIDE SEQUENCE [LARGE SCALE GENOMIC DNA]</scope>
    <source>
        <strain evidence="10">KACC 14249</strain>
    </source>
</reference>
<feature type="domain" description="Major facilitator superfamily (MFS) profile" evidence="8">
    <location>
        <begin position="23"/>
        <end position="415"/>
    </location>
</feature>
<feature type="transmembrane region" description="Helical" evidence="7">
    <location>
        <begin position="303"/>
        <end position="320"/>
    </location>
</feature>
<comment type="caution">
    <text evidence="9">The sequence shown here is derived from an EMBL/GenBank/DDBJ whole genome shotgun (WGS) entry which is preliminary data.</text>
</comment>
<dbReference type="PROSITE" id="PS50850">
    <property type="entry name" value="MFS"/>
    <property type="match status" value="1"/>
</dbReference>
<evidence type="ECO:0000256" key="4">
    <source>
        <dbReference type="ARBA" id="ARBA00022692"/>
    </source>
</evidence>
<evidence type="ECO:0000256" key="7">
    <source>
        <dbReference type="SAM" id="Phobius"/>
    </source>
</evidence>
<feature type="transmembrane region" description="Helical" evidence="7">
    <location>
        <begin position="270"/>
        <end position="291"/>
    </location>
</feature>
<feature type="transmembrane region" description="Helical" evidence="7">
    <location>
        <begin position="154"/>
        <end position="175"/>
    </location>
</feature>
<dbReference type="Pfam" id="PF05977">
    <property type="entry name" value="MFS_3"/>
    <property type="match status" value="1"/>
</dbReference>
<sequence>MSAPSVPRWRRLVVDTAPLRHPAYRRLWLSTVVTTVGAQLTAVAVPKQIFDDTGSSAWVGLSGLVALVPLAFFALWGGSIADAVDRRKMLLLTNAGIAATSFALFAQSALHNTQVWLVLVLLAVQQACFGLNSPARGAAIPRLVPAGELAAANALSATVFGLGAVLGPLLAGALIPVLGLSWLYLIDSVALLAALYAVFRLPAMPPTPREDGQRATTGLSSVIEGLRYISLHAVLLVSFLVDIIAMVFGMPRALFPELAERTFGDPPGGGIALGVLYAAIPAGAFAAGLFSGSFTRIRRHGQATAIAVMAWGAAIAAFGLSGNLWVAATFLALAGAADLVSMVFRGAILQTAATDEMRGRMQGVFFLVVAGGPRLADLLHGTVGDLVGTARTIVAGGLLVIVLTVLVVLRFPTFWRYRLGAEPPAVD</sequence>
<feature type="transmembrane region" description="Helical" evidence="7">
    <location>
        <begin position="389"/>
        <end position="409"/>
    </location>
</feature>
<dbReference type="InterPro" id="IPR010290">
    <property type="entry name" value="TM_effector"/>
</dbReference>
<dbReference type="EMBL" id="JBHSRD010000003">
    <property type="protein sequence ID" value="MFC6006782.1"/>
    <property type="molecule type" value="Genomic_DNA"/>
</dbReference>
<comment type="subcellular location">
    <subcellularLocation>
        <location evidence="1">Cell inner membrane</location>
        <topology evidence="1">Multi-pass membrane protein</topology>
    </subcellularLocation>
</comment>
<feature type="transmembrane region" description="Helical" evidence="7">
    <location>
        <begin position="115"/>
        <end position="133"/>
    </location>
</feature>
<keyword evidence="10" id="KW-1185">Reference proteome</keyword>
<evidence type="ECO:0000256" key="3">
    <source>
        <dbReference type="ARBA" id="ARBA00022475"/>
    </source>
</evidence>
<dbReference type="RefSeq" id="WP_345718256.1">
    <property type="nucleotide sequence ID" value="NZ_BAABFP010000008.1"/>
</dbReference>
<gene>
    <name evidence="9" type="ORF">ACFQDO_06515</name>
</gene>
<accession>A0ABW1JBU8</accession>
<keyword evidence="2" id="KW-0813">Transport</keyword>
<proteinExistence type="predicted"/>
<keyword evidence="5 7" id="KW-1133">Transmembrane helix</keyword>
<dbReference type="InterPro" id="IPR020846">
    <property type="entry name" value="MFS_dom"/>
</dbReference>
<evidence type="ECO:0000256" key="1">
    <source>
        <dbReference type="ARBA" id="ARBA00004429"/>
    </source>
</evidence>
<evidence type="ECO:0000256" key="5">
    <source>
        <dbReference type="ARBA" id="ARBA00022989"/>
    </source>
</evidence>
<feature type="transmembrane region" description="Helical" evidence="7">
    <location>
        <begin position="57"/>
        <end position="77"/>
    </location>
</feature>
<evidence type="ECO:0000256" key="6">
    <source>
        <dbReference type="ARBA" id="ARBA00023136"/>
    </source>
</evidence>